<keyword evidence="4 7" id="KW-0812">Transmembrane</keyword>
<dbReference type="PANTHER" id="PTHR47371">
    <property type="entry name" value="LIPOTEICHOIC ACID SYNTHASE"/>
    <property type="match status" value="1"/>
</dbReference>
<dbReference type="EMBL" id="LAYY01000006">
    <property type="protein sequence ID" value="KKK38775.1"/>
    <property type="molecule type" value="Genomic_DNA"/>
</dbReference>
<proteinExistence type="predicted"/>
<dbReference type="Gene3D" id="3.40.720.10">
    <property type="entry name" value="Alkaline Phosphatase, subunit A"/>
    <property type="match status" value="1"/>
</dbReference>
<evidence type="ECO:0000313" key="9">
    <source>
        <dbReference type="EMBL" id="KKK38775.1"/>
    </source>
</evidence>
<feature type="transmembrane region" description="Helical" evidence="7">
    <location>
        <begin position="21"/>
        <end position="45"/>
    </location>
</feature>
<protein>
    <recommendedName>
        <fullName evidence="8">Sulfatase N-terminal domain-containing protein</fullName>
    </recommendedName>
</protein>
<gene>
    <name evidence="9" type="ORF">WQ57_07275</name>
</gene>
<comment type="pathway">
    <text evidence="2">Cell wall biogenesis; lipoteichoic acid biosynthesis.</text>
</comment>
<comment type="subcellular location">
    <subcellularLocation>
        <location evidence="1">Cell membrane</location>
        <topology evidence="1">Multi-pass membrane protein</topology>
    </subcellularLocation>
</comment>
<feature type="domain" description="Sulfatase N-terminal" evidence="8">
    <location>
        <begin position="255"/>
        <end position="532"/>
    </location>
</feature>
<dbReference type="InterPro" id="IPR000917">
    <property type="entry name" value="Sulfatase_N"/>
</dbReference>
<evidence type="ECO:0000256" key="6">
    <source>
        <dbReference type="ARBA" id="ARBA00023136"/>
    </source>
</evidence>
<dbReference type="OrthoDB" id="243547at2"/>
<evidence type="ECO:0000256" key="7">
    <source>
        <dbReference type="SAM" id="Phobius"/>
    </source>
</evidence>
<dbReference type="Proteomes" id="UP000034166">
    <property type="component" value="Unassembled WGS sequence"/>
</dbReference>
<feature type="transmembrane region" description="Helical" evidence="7">
    <location>
        <begin position="65"/>
        <end position="82"/>
    </location>
</feature>
<comment type="caution">
    <text evidence="9">The sequence shown here is derived from an EMBL/GenBank/DDBJ whole genome shotgun (WGS) entry which is preliminary data.</text>
</comment>
<dbReference type="GO" id="GO:0005886">
    <property type="term" value="C:plasma membrane"/>
    <property type="evidence" value="ECO:0007669"/>
    <property type="project" value="UniProtKB-SubCell"/>
</dbReference>
<dbReference type="AlphaFoldDB" id="A0A0M2T1T1"/>
<dbReference type="Pfam" id="PF00884">
    <property type="entry name" value="Sulfatase"/>
    <property type="match status" value="1"/>
</dbReference>
<keyword evidence="5 7" id="KW-1133">Transmembrane helix</keyword>
<dbReference type="PATRIC" id="fig|1408103.3.peg.1637"/>
<evidence type="ECO:0000256" key="3">
    <source>
        <dbReference type="ARBA" id="ARBA00022475"/>
    </source>
</evidence>
<evidence type="ECO:0000313" key="10">
    <source>
        <dbReference type="Proteomes" id="UP000034166"/>
    </source>
</evidence>
<evidence type="ECO:0000256" key="4">
    <source>
        <dbReference type="ARBA" id="ARBA00022692"/>
    </source>
</evidence>
<dbReference type="InterPro" id="IPR017850">
    <property type="entry name" value="Alkaline_phosphatase_core_sf"/>
</dbReference>
<reference evidence="9 10" key="1">
    <citation type="submission" date="2015-04" db="EMBL/GenBank/DDBJ databases">
        <title>Taxonomic description and genome sequence of Bacillus campisalis sp. nov., a novel member of the genus Bacillus isolated from solar saltern.</title>
        <authorList>
            <person name="Mathan Kumar R."/>
            <person name="Kaur G."/>
            <person name="Kumar A."/>
            <person name="Singh N.K."/>
            <person name="Kaur N."/>
            <person name="Kumar N."/>
            <person name="Mayilraj S."/>
        </authorList>
    </citation>
    <scope>NUCLEOTIDE SEQUENCE [LARGE SCALE GENOMIC DNA]</scope>
    <source>
        <strain evidence="9 10">SA2-6</strain>
    </source>
</reference>
<dbReference type="InterPro" id="IPR050448">
    <property type="entry name" value="OpgB/LTA_synthase_biosynth"/>
</dbReference>
<feature type="transmembrane region" description="Helical" evidence="7">
    <location>
        <begin position="87"/>
        <end position="104"/>
    </location>
</feature>
<dbReference type="SUPFAM" id="SSF53649">
    <property type="entry name" value="Alkaline phosphatase-like"/>
    <property type="match status" value="1"/>
</dbReference>
<keyword evidence="6 7" id="KW-0472">Membrane</keyword>
<keyword evidence="3" id="KW-1003">Cell membrane</keyword>
<name>A0A0M2T1T1_9BACI</name>
<accession>A0A0M2T1T1</accession>
<dbReference type="CDD" id="cd16015">
    <property type="entry name" value="LTA_synthase"/>
    <property type="match status" value="1"/>
</dbReference>
<dbReference type="PANTHER" id="PTHR47371:SF3">
    <property type="entry name" value="PHOSPHOGLYCEROL TRANSFERASE I"/>
    <property type="match status" value="1"/>
</dbReference>
<keyword evidence="10" id="KW-1185">Reference proteome</keyword>
<evidence type="ECO:0000256" key="5">
    <source>
        <dbReference type="ARBA" id="ARBA00022989"/>
    </source>
</evidence>
<evidence type="ECO:0000256" key="1">
    <source>
        <dbReference type="ARBA" id="ARBA00004651"/>
    </source>
</evidence>
<feature type="transmembrane region" description="Helical" evidence="7">
    <location>
        <begin position="138"/>
        <end position="159"/>
    </location>
</feature>
<evidence type="ECO:0000256" key="2">
    <source>
        <dbReference type="ARBA" id="ARBA00004936"/>
    </source>
</evidence>
<feature type="transmembrane region" description="Helical" evidence="7">
    <location>
        <begin position="166"/>
        <end position="184"/>
    </location>
</feature>
<sequence length="711" mass="81613">MLELNQKKVEHNSYKRKTISWIPKLLTLFFVFGLPFITLIASELIVRESLSLPFSDWASGFTKRFMLNVILLLALFNLFYILPRKIYMCTSILLSGILLVFAIANKLKIELRNSPITIGDFALLNELRGLNQPIELNIPFIILVSVIMVAIIVSIFFLIPNRKENWIMKAALSLASLGCLFVIWTDFPFSPMAKVQFQNTWWQQEVGTMRNGLFGHFTYLAKQTNIAPPKFYSNKKIQELGKTYTPASPENEDKPNVIFLMSEAFTDPFIFGEHHFTEDPVPNFRRLFNESLHGFMYSPEFGGGTANVEFEALTGLSRQFIPEGNVAYQLYIKAPVPSVAYAFREEGYNTAAVHPYFGWYYQRQSVYRLLGFNQFISGELMDLDHELGSGWGFPKDKNLTDTILSQLEHTPQRDFIHAVSVEAHHPYKPREDSRFLKKGTLPDETRQLLNTYTEYMHSVDIELGRLVDGLKEKNEPALLVFFGDHFPTFYSNDLVYGHKGTGLAPDIQNKYDDFLSSHKLPYFIWNSYDNKSLTLDLSPNQFSAISLEMAGIKGNAITAILDRMREKNETIIPYNKYQKEMGGLSPEMHDLQLLQYDMLHGKKYAKEAIPNLMGAPDEEYFLGQFKEMSFERSNSAGNKYEMIAKGVPKYSKLVSNNKKEIHIEWKSSNEGIATFIVDKDAIEKDESYFFVVYDSLGNILRQTRPFIIASN</sequence>
<organism evidence="9 10">
    <name type="scientific">Mesobacillus campisalis</name>
    <dbReference type="NCBI Taxonomy" id="1408103"/>
    <lineage>
        <taxon>Bacteria</taxon>
        <taxon>Bacillati</taxon>
        <taxon>Bacillota</taxon>
        <taxon>Bacilli</taxon>
        <taxon>Bacillales</taxon>
        <taxon>Bacillaceae</taxon>
        <taxon>Mesobacillus</taxon>
    </lineage>
</organism>
<evidence type="ECO:0000259" key="8">
    <source>
        <dbReference type="Pfam" id="PF00884"/>
    </source>
</evidence>